<keyword evidence="2" id="KW-1185">Reference proteome</keyword>
<feature type="non-terminal residue" evidence="1">
    <location>
        <position position="198"/>
    </location>
</feature>
<proteinExistence type="predicted"/>
<comment type="caution">
    <text evidence="1">The sequence shown here is derived from an EMBL/GenBank/DDBJ whole genome shotgun (WGS) entry which is preliminary data.</text>
</comment>
<gene>
    <name evidence="1" type="ORF">RFULGI_LOCUS4899</name>
</gene>
<dbReference type="EMBL" id="CAJVPZ010005131">
    <property type="protein sequence ID" value="CAG8557088.1"/>
    <property type="molecule type" value="Genomic_DNA"/>
</dbReference>
<evidence type="ECO:0000313" key="1">
    <source>
        <dbReference type="EMBL" id="CAG8557088.1"/>
    </source>
</evidence>
<sequence>MISSLPNELLLKVFKKITIPPASEQNLPDDSFPFSITNSNLTTTTSNTTINLSTLTNAGETNCTIHIDFMKKDSKSSLGWKTKGNIPIITIPHDDYKIIKEAKFCKELMLGYRLFPYAKKLSKNLYQLPNAHTHSCDVPQTPGIVSYPTNIIDHNRNDDEILEYPNSNVSTCNEIEFIYLTIPKESLLELMDSLDRLA</sequence>
<protein>
    <submittedName>
        <fullName evidence="1">15860_t:CDS:1</fullName>
    </submittedName>
</protein>
<dbReference type="Proteomes" id="UP000789396">
    <property type="component" value="Unassembled WGS sequence"/>
</dbReference>
<name>A0A9N9BAU7_9GLOM</name>
<organism evidence="1 2">
    <name type="scientific">Racocetra fulgida</name>
    <dbReference type="NCBI Taxonomy" id="60492"/>
    <lineage>
        <taxon>Eukaryota</taxon>
        <taxon>Fungi</taxon>
        <taxon>Fungi incertae sedis</taxon>
        <taxon>Mucoromycota</taxon>
        <taxon>Glomeromycotina</taxon>
        <taxon>Glomeromycetes</taxon>
        <taxon>Diversisporales</taxon>
        <taxon>Gigasporaceae</taxon>
        <taxon>Racocetra</taxon>
    </lineage>
</organism>
<dbReference type="OrthoDB" id="2409884at2759"/>
<accession>A0A9N9BAU7</accession>
<dbReference type="AlphaFoldDB" id="A0A9N9BAU7"/>
<reference evidence="1" key="1">
    <citation type="submission" date="2021-06" db="EMBL/GenBank/DDBJ databases">
        <authorList>
            <person name="Kallberg Y."/>
            <person name="Tangrot J."/>
            <person name="Rosling A."/>
        </authorList>
    </citation>
    <scope>NUCLEOTIDE SEQUENCE</scope>
    <source>
        <strain evidence="1">IN212</strain>
    </source>
</reference>
<evidence type="ECO:0000313" key="2">
    <source>
        <dbReference type="Proteomes" id="UP000789396"/>
    </source>
</evidence>